<feature type="transmembrane region" description="Helical" evidence="10">
    <location>
        <begin position="128"/>
        <end position="150"/>
    </location>
</feature>
<evidence type="ECO:0000256" key="1">
    <source>
        <dbReference type="ARBA" id="ARBA00004127"/>
    </source>
</evidence>
<feature type="region of interest" description="Disordered" evidence="9">
    <location>
        <begin position="546"/>
        <end position="567"/>
    </location>
</feature>
<dbReference type="FunFam" id="1.20.1740.10:FF:000024">
    <property type="entry name" value="High affinity cationic amino acid transporter 1"/>
    <property type="match status" value="1"/>
</dbReference>
<evidence type="ECO:0000259" key="11">
    <source>
        <dbReference type="Pfam" id="PF00324"/>
    </source>
</evidence>
<keyword evidence="5" id="KW-0029">Amino-acid transport</keyword>
<feature type="transmembrane region" description="Helical" evidence="10">
    <location>
        <begin position="92"/>
        <end position="116"/>
    </location>
</feature>
<comment type="subcellular location">
    <subcellularLocation>
        <location evidence="1">Endomembrane system</location>
        <topology evidence="1">Multi-pass membrane protein</topology>
    </subcellularLocation>
</comment>
<evidence type="ECO:0000256" key="9">
    <source>
        <dbReference type="SAM" id="MobiDB-lite"/>
    </source>
</evidence>
<evidence type="ECO:0000259" key="12">
    <source>
        <dbReference type="Pfam" id="PF13906"/>
    </source>
</evidence>
<comment type="caution">
    <text evidence="13">The sequence shown here is derived from an EMBL/GenBank/DDBJ whole genome shotgun (WGS) entry which is preliminary data.</text>
</comment>
<feature type="transmembrane region" description="Helical" evidence="10">
    <location>
        <begin position="327"/>
        <end position="346"/>
    </location>
</feature>
<keyword evidence="3" id="KW-0813">Transport</keyword>
<feature type="transmembrane region" description="Helical" evidence="10">
    <location>
        <begin position="352"/>
        <end position="371"/>
    </location>
</feature>
<keyword evidence="8" id="KW-0325">Glycoprotein</keyword>
<feature type="transmembrane region" description="Helical" evidence="10">
    <location>
        <begin position="229"/>
        <end position="255"/>
    </location>
</feature>
<dbReference type="GO" id="GO:0015171">
    <property type="term" value="F:amino acid transmembrane transporter activity"/>
    <property type="evidence" value="ECO:0007669"/>
    <property type="project" value="TreeGrafter"/>
</dbReference>
<dbReference type="GO" id="GO:0012505">
    <property type="term" value="C:endomembrane system"/>
    <property type="evidence" value="ECO:0007669"/>
    <property type="project" value="UniProtKB-SubCell"/>
</dbReference>
<proteinExistence type="inferred from homology"/>
<evidence type="ECO:0000313" key="13">
    <source>
        <dbReference type="EMBL" id="KAB0345972.1"/>
    </source>
</evidence>
<feature type="region of interest" description="Disordered" evidence="9">
    <location>
        <begin position="381"/>
        <end position="404"/>
    </location>
</feature>
<dbReference type="Gene3D" id="1.20.1740.10">
    <property type="entry name" value="Amino acid/polyamine transporter I"/>
    <property type="match status" value="2"/>
</dbReference>
<feature type="compositionally biased region" description="Basic and acidic residues" evidence="9">
    <location>
        <begin position="383"/>
        <end position="404"/>
    </location>
</feature>
<feature type="transmembrane region" description="Helical" evidence="10">
    <location>
        <begin position="489"/>
        <end position="512"/>
    </location>
</feature>
<accession>A0A5N3V9R2</accession>
<dbReference type="AlphaFoldDB" id="A0A5N3V9R2"/>
<feature type="transmembrane region" description="Helical" evidence="10">
    <location>
        <begin position="428"/>
        <end position="448"/>
    </location>
</feature>
<dbReference type="Pfam" id="PF13906">
    <property type="entry name" value="AA_permease_C"/>
    <property type="match status" value="1"/>
</dbReference>
<feature type="transmembrane region" description="Helical" evidence="10">
    <location>
        <begin position="188"/>
        <end position="208"/>
    </location>
</feature>
<evidence type="ECO:0000256" key="4">
    <source>
        <dbReference type="ARBA" id="ARBA00022692"/>
    </source>
</evidence>
<name>A0A5N3V9R2_MUNRE</name>
<feature type="domain" description="Cationic amino acid transporter C-terminal" evidence="12">
    <location>
        <begin position="491"/>
        <end position="541"/>
    </location>
</feature>
<feature type="transmembrane region" description="Helical" evidence="10">
    <location>
        <begin position="460"/>
        <end position="480"/>
    </location>
</feature>
<gene>
    <name evidence="13" type="ORF">FD755_024376</name>
</gene>
<evidence type="ECO:0000256" key="7">
    <source>
        <dbReference type="ARBA" id="ARBA00023136"/>
    </source>
</evidence>
<dbReference type="GO" id="GO:0005886">
    <property type="term" value="C:plasma membrane"/>
    <property type="evidence" value="ECO:0007669"/>
    <property type="project" value="TreeGrafter"/>
</dbReference>
<keyword evidence="4 10" id="KW-0812">Transmembrane</keyword>
<dbReference type="InterPro" id="IPR004841">
    <property type="entry name" value="AA-permease/SLC12A_dom"/>
</dbReference>
<evidence type="ECO:0000256" key="10">
    <source>
        <dbReference type="SAM" id="Phobius"/>
    </source>
</evidence>
<keyword evidence="7 10" id="KW-0472">Membrane</keyword>
<dbReference type="Pfam" id="PF00324">
    <property type="entry name" value="AA_permease"/>
    <property type="match status" value="1"/>
</dbReference>
<protein>
    <recommendedName>
        <fullName evidence="15">Cationic amino acid transporter C-terminal domain-containing protein</fullName>
    </recommendedName>
</protein>
<reference evidence="13 14" key="1">
    <citation type="submission" date="2019-06" db="EMBL/GenBank/DDBJ databases">
        <title>Discovery of a novel chromosome fission-fusion reversal in muntjac.</title>
        <authorList>
            <person name="Mudd A.B."/>
            <person name="Bredeson J.V."/>
            <person name="Baum R."/>
            <person name="Hockemeyer D."/>
            <person name="Rokhsar D.S."/>
        </authorList>
    </citation>
    <scope>NUCLEOTIDE SEQUENCE [LARGE SCALE GENOMIC DNA]</scope>
    <source>
        <strain evidence="13">UCam_UCB_Mr</strain>
        <tissue evidence="13">Fibroblast cell line</tissue>
    </source>
</reference>
<dbReference type="EMBL" id="VCEB01002618">
    <property type="protein sequence ID" value="KAB0345972.1"/>
    <property type="molecule type" value="Genomic_DNA"/>
</dbReference>
<evidence type="ECO:0000256" key="3">
    <source>
        <dbReference type="ARBA" id="ARBA00022448"/>
    </source>
</evidence>
<evidence type="ECO:0008006" key="15">
    <source>
        <dbReference type="Google" id="ProtNLM"/>
    </source>
</evidence>
<keyword evidence="6 10" id="KW-1133">Transmembrane helix</keyword>
<evidence type="ECO:0000256" key="5">
    <source>
        <dbReference type="ARBA" id="ARBA00022970"/>
    </source>
</evidence>
<evidence type="ECO:0000256" key="8">
    <source>
        <dbReference type="ARBA" id="ARBA00023180"/>
    </source>
</evidence>
<feature type="transmembrane region" description="Helical" evidence="10">
    <location>
        <begin position="275"/>
        <end position="294"/>
    </location>
</feature>
<dbReference type="PANTHER" id="PTHR43243">
    <property type="entry name" value="INNER MEMBRANE TRANSPORTER YGJI-RELATED"/>
    <property type="match status" value="1"/>
</dbReference>
<evidence type="ECO:0000313" key="14">
    <source>
        <dbReference type="Proteomes" id="UP000326062"/>
    </source>
</evidence>
<feature type="domain" description="Amino acid permease/ SLC12A" evidence="11">
    <location>
        <begin position="95"/>
        <end position="373"/>
    </location>
</feature>
<organism evidence="13 14">
    <name type="scientific">Muntiacus reevesi</name>
    <name type="common">Reeves' muntjac</name>
    <name type="synonym">Cervus reevesi</name>
    <dbReference type="NCBI Taxonomy" id="9886"/>
    <lineage>
        <taxon>Eukaryota</taxon>
        <taxon>Metazoa</taxon>
        <taxon>Chordata</taxon>
        <taxon>Craniata</taxon>
        <taxon>Vertebrata</taxon>
        <taxon>Euteleostomi</taxon>
        <taxon>Mammalia</taxon>
        <taxon>Eutheria</taxon>
        <taxon>Laurasiatheria</taxon>
        <taxon>Artiodactyla</taxon>
        <taxon>Ruminantia</taxon>
        <taxon>Pecora</taxon>
        <taxon>Cervidae</taxon>
        <taxon>Muntiacinae</taxon>
        <taxon>Muntiacus</taxon>
    </lineage>
</organism>
<dbReference type="InterPro" id="IPR029485">
    <property type="entry name" value="CAT_C"/>
</dbReference>
<sequence length="567" mass="62334">MYHSFLIHSSADGHLGCFHVLAIINSAAMNIGVHMSLSILVSSVCMPSSGIAGSYGSSNSSFLRNLHTVLLSGCTSLYSHQQSICMSDNHSAFLHFFSLGMVLPIASFTMLGTSVHRLLVLGAHESILVTRISIGINILVLIFIIITGFIKGDLHNWKLTEQDYKLNTSGSRDTYDLRGLGLLGSGGFAPFGFEGILQGAATCFYYYFGVDGIATKGVEALNPRRSIPWSIAITMFICILAYSGVSAALTLMVPYHQIQPHDPLPQAILHSGWLPARYFVTIGTLCALISRLYTAMFRMPSLIYTMAEDGLLFRVLTRIHVRTGTRVVAALSAANLTGLMALLFTFTNLVDLVSIGTLLVYSLVAFSILVLRYQPDQNLSKNDNTRKESEVPDSDEHPVDSEPEARNSNILKRLWFPPSTPTRKSGQIVYGCASLLVLLMIILSLILVQWSNQEFSGDSGYTPVAVLLLLLIIGVTVIIWRQPQNPIPLYFKVPALPVFPLVTIFVNIYLMMQMTSGTWAIFGIWNVIGFLIYFGYGIRHSLESNEQLPPSSTFQTLDKNTPVAESS</sequence>
<dbReference type="Proteomes" id="UP000326062">
    <property type="component" value="Unassembled WGS sequence"/>
</dbReference>
<comment type="similarity">
    <text evidence="2">Belongs to the amino acid-polyamine-organocation (APC) superfamily. Cationic amino acid transporter (CAT) (TC 2.A.3.3) family.</text>
</comment>
<feature type="transmembrane region" description="Helical" evidence="10">
    <location>
        <begin position="518"/>
        <end position="538"/>
    </location>
</feature>
<feature type="transmembrane region" description="Helical" evidence="10">
    <location>
        <begin position="20"/>
        <end position="41"/>
    </location>
</feature>
<evidence type="ECO:0000256" key="6">
    <source>
        <dbReference type="ARBA" id="ARBA00022989"/>
    </source>
</evidence>
<evidence type="ECO:0000256" key="2">
    <source>
        <dbReference type="ARBA" id="ARBA00008572"/>
    </source>
</evidence>
<keyword evidence="14" id="KW-1185">Reference proteome</keyword>
<dbReference type="PANTHER" id="PTHR43243:SF10">
    <property type="entry name" value="MGC138914 PROTEIN"/>
    <property type="match status" value="1"/>
</dbReference>